<dbReference type="CDD" id="cd03505">
    <property type="entry name" value="Delta9-FADS-like"/>
    <property type="match status" value="1"/>
</dbReference>
<evidence type="ECO:0000256" key="12">
    <source>
        <dbReference type="SAM" id="Phobius"/>
    </source>
</evidence>
<sequence length="192" mass="22310">MQNTYEVKKDKERKTPYSTEKADITEDTFPKLVAPQAAPRKHEIIYFNLLTFGYAHIATLYGVYLACTAAMWKTLIFQNIILMLAFMGITAGAHRLWSHRAYKAKMPLQIILMVCNSLAFQNTVIHWVRDHRMHHRYSDTDADPHNPTRGFFFSHIGWVLVKKHPEVKRRGTFIDMTGMLTVLTVPHMLTVY</sequence>
<dbReference type="PRINTS" id="PR00075">
    <property type="entry name" value="FACDDSATRASE"/>
</dbReference>
<evidence type="ECO:0000313" key="14">
    <source>
        <dbReference type="Proteomes" id="UP000838756"/>
    </source>
</evidence>
<protein>
    <submittedName>
        <fullName evidence="13">Jg16756 protein</fullName>
    </submittedName>
</protein>
<dbReference type="GO" id="GO:0004768">
    <property type="term" value="F:stearoyl-CoA 9-desaturase activity"/>
    <property type="evidence" value="ECO:0007669"/>
    <property type="project" value="TreeGrafter"/>
</dbReference>
<feature type="transmembrane region" description="Helical" evidence="12">
    <location>
        <begin position="76"/>
        <end position="97"/>
    </location>
</feature>
<evidence type="ECO:0000256" key="7">
    <source>
        <dbReference type="ARBA" id="ARBA00023002"/>
    </source>
</evidence>
<dbReference type="PANTHER" id="PTHR11351:SF31">
    <property type="entry name" value="DESATURASE 1, ISOFORM A-RELATED"/>
    <property type="match status" value="1"/>
</dbReference>
<comment type="subcellular location">
    <subcellularLocation>
        <location evidence="1">Membrane</location>
        <topology evidence="1">Multi-pass membrane protein</topology>
    </subcellularLocation>
</comment>
<keyword evidence="14" id="KW-1185">Reference proteome</keyword>
<keyword evidence="7 11" id="KW-0560">Oxidoreductase</keyword>
<feature type="transmembrane region" description="Helical" evidence="12">
    <location>
        <begin position="44"/>
        <end position="64"/>
    </location>
</feature>
<keyword evidence="5" id="KW-0276">Fatty acid metabolism</keyword>
<name>A0A8S4RA15_9NEOP</name>
<evidence type="ECO:0000256" key="11">
    <source>
        <dbReference type="RuleBase" id="RU000581"/>
    </source>
</evidence>
<evidence type="ECO:0000256" key="8">
    <source>
        <dbReference type="ARBA" id="ARBA00023098"/>
    </source>
</evidence>
<evidence type="ECO:0000256" key="3">
    <source>
        <dbReference type="ARBA" id="ARBA00022516"/>
    </source>
</evidence>
<keyword evidence="8" id="KW-0443">Lipid metabolism</keyword>
<comment type="domain">
    <text evidence="11">The histidine box domains are involved in binding the catalytic metal ions.</text>
</comment>
<keyword evidence="6 12" id="KW-1133">Transmembrane helix</keyword>
<dbReference type="PANTHER" id="PTHR11351">
    <property type="entry name" value="ACYL-COA DESATURASE"/>
    <property type="match status" value="1"/>
</dbReference>
<dbReference type="InterPro" id="IPR015876">
    <property type="entry name" value="Acyl-CoA_DS"/>
</dbReference>
<comment type="similarity">
    <text evidence="2 11">Belongs to the fatty acid desaturase type 1 family.</text>
</comment>
<reference evidence="13" key="1">
    <citation type="submission" date="2022-03" db="EMBL/GenBank/DDBJ databases">
        <authorList>
            <person name="Lindestad O."/>
        </authorList>
    </citation>
    <scope>NUCLEOTIDE SEQUENCE</scope>
</reference>
<comment type="cofactor">
    <cofactor evidence="11">
        <name>Fe(2+)</name>
        <dbReference type="ChEBI" id="CHEBI:29033"/>
    </cofactor>
</comment>
<evidence type="ECO:0000256" key="9">
    <source>
        <dbReference type="ARBA" id="ARBA00023136"/>
    </source>
</evidence>
<evidence type="ECO:0000256" key="6">
    <source>
        <dbReference type="ARBA" id="ARBA00022989"/>
    </source>
</evidence>
<keyword evidence="9 12" id="KW-0472">Membrane</keyword>
<dbReference type="GO" id="GO:0005789">
    <property type="term" value="C:endoplasmic reticulum membrane"/>
    <property type="evidence" value="ECO:0007669"/>
    <property type="project" value="TreeGrafter"/>
</dbReference>
<keyword evidence="4 11" id="KW-0812">Transmembrane</keyword>
<evidence type="ECO:0000256" key="1">
    <source>
        <dbReference type="ARBA" id="ARBA00004141"/>
    </source>
</evidence>
<dbReference type="OrthoDB" id="10260134at2759"/>
<dbReference type="AlphaFoldDB" id="A0A8S4RA15"/>
<evidence type="ECO:0000313" key="13">
    <source>
        <dbReference type="EMBL" id="CAH2232945.1"/>
    </source>
</evidence>
<keyword evidence="10 11" id="KW-0275">Fatty acid biosynthesis</keyword>
<evidence type="ECO:0000256" key="2">
    <source>
        <dbReference type="ARBA" id="ARBA00009295"/>
    </source>
</evidence>
<dbReference type="Proteomes" id="UP000838756">
    <property type="component" value="Unassembled WGS sequence"/>
</dbReference>
<comment type="caution">
    <text evidence="13">The sequence shown here is derived from an EMBL/GenBank/DDBJ whole genome shotgun (WGS) entry which is preliminary data.</text>
</comment>
<keyword evidence="3 11" id="KW-0444">Lipid biosynthesis</keyword>
<accession>A0A8S4RA15</accession>
<dbReference type="GO" id="GO:0005506">
    <property type="term" value="F:iron ion binding"/>
    <property type="evidence" value="ECO:0007669"/>
    <property type="project" value="TreeGrafter"/>
</dbReference>
<proteinExistence type="inferred from homology"/>
<dbReference type="EMBL" id="CAKXAJ010024927">
    <property type="protein sequence ID" value="CAH2232945.1"/>
    <property type="molecule type" value="Genomic_DNA"/>
</dbReference>
<gene>
    <name evidence="13" type="primary">jg16756</name>
    <name evidence="13" type="ORF">PAEG_LOCUS11110</name>
</gene>
<organism evidence="13 14">
    <name type="scientific">Pararge aegeria aegeria</name>
    <dbReference type="NCBI Taxonomy" id="348720"/>
    <lineage>
        <taxon>Eukaryota</taxon>
        <taxon>Metazoa</taxon>
        <taxon>Ecdysozoa</taxon>
        <taxon>Arthropoda</taxon>
        <taxon>Hexapoda</taxon>
        <taxon>Insecta</taxon>
        <taxon>Pterygota</taxon>
        <taxon>Neoptera</taxon>
        <taxon>Endopterygota</taxon>
        <taxon>Lepidoptera</taxon>
        <taxon>Glossata</taxon>
        <taxon>Ditrysia</taxon>
        <taxon>Papilionoidea</taxon>
        <taxon>Nymphalidae</taxon>
        <taxon>Satyrinae</taxon>
        <taxon>Satyrini</taxon>
        <taxon>Parargina</taxon>
        <taxon>Pararge</taxon>
    </lineage>
</organism>
<evidence type="ECO:0000256" key="5">
    <source>
        <dbReference type="ARBA" id="ARBA00022832"/>
    </source>
</evidence>
<evidence type="ECO:0000256" key="4">
    <source>
        <dbReference type="ARBA" id="ARBA00022692"/>
    </source>
</evidence>
<evidence type="ECO:0000256" key="10">
    <source>
        <dbReference type="ARBA" id="ARBA00023160"/>
    </source>
</evidence>
<dbReference type="GO" id="GO:0006636">
    <property type="term" value="P:unsaturated fatty acid biosynthetic process"/>
    <property type="evidence" value="ECO:0007669"/>
    <property type="project" value="TreeGrafter"/>
</dbReference>